<evidence type="ECO:0000313" key="2">
    <source>
        <dbReference type="EMBL" id="OEU92257.1"/>
    </source>
</evidence>
<dbReference type="Gene3D" id="1.20.120.450">
    <property type="entry name" value="dinb family like domain"/>
    <property type="match status" value="1"/>
</dbReference>
<dbReference type="InterPro" id="IPR034660">
    <property type="entry name" value="DinB/YfiT-like"/>
</dbReference>
<organism evidence="2 3">
    <name type="scientific">Streptomyces abyssalis</name>
    <dbReference type="NCBI Taxonomy" id="933944"/>
    <lineage>
        <taxon>Bacteria</taxon>
        <taxon>Bacillati</taxon>
        <taxon>Actinomycetota</taxon>
        <taxon>Actinomycetes</taxon>
        <taxon>Kitasatosporales</taxon>
        <taxon>Streptomycetaceae</taxon>
        <taxon>Streptomyces</taxon>
    </lineage>
</organism>
<sequence length="193" mass="20630">MLDLGPQAREVKALVDGVRDDQLAAPTPCETYSVRELLGHLYGLSQAFTDAAAKNLGAGTDQDPGASLPQLPDDWRSRLPVQLDELAAAWRSESAWEGETQAGGVTLPGELAGLVALNELVLHGWDLARATGQDYRGDPGSLRASIGMLSESQSAEERGSMFGPVVQVPDDSSLLERAVALGGRRPDWRPETR</sequence>
<dbReference type="GO" id="GO:0046872">
    <property type="term" value="F:metal ion binding"/>
    <property type="evidence" value="ECO:0007669"/>
    <property type="project" value="InterPro"/>
</dbReference>
<feature type="domain" description="Mycothiol-dependent maleylpyruvate isomerase metal-binding" evidence="1">
    <location>
        <begin position="6"/>
        <end position="128"/>
    </location>
</feature>
<dbReference type="InterPro" id="IPR017517">
    <property type="entry name" value="Maleyloyr_isom"/>
</dbReference>
<dbReference type="InterPro" id="IPR024344">
    <property type="entry name" value="MDMPI_metal-binding"/>
</dbReference>
<dbReference type="OrthoDB" id="5185819at2"/>
<keyword evidence="3" id="KW-1185">Reference proteome</keyword>
<dbReference type="AlphaFoldDB" id="A0A1E7JTQ6"/>
<evidence type="ECO:0000259" key="1">
    <source>
        <dbReference type="Pfam" id="PF11716"/>
    </source>
</evidence>
<accession>A0A1E7JTQ6</accession>
<comment type="caution">
    <text evidence="2">The sequence shown here is derived from an EMBL/GenBank/DDBJ whole genome shotgun (WGS) entry which is preliminary data.</text>
</comment>
<gene>
    <name evidence="2" type="ORF">AN215_05475</name>
</gene>
<dbReference type="InterPro" id="IPR017520">
    <property type="entry name" value="CHP03086"/>
</dbReference>
<dbReference type="NCBIfam" id="TIGR03083">
    <property type="entry name" value="maleylpyruvate isomerase family mycothiol-dependent enzyme"/>
    <property type="match status" value="1"/>
</dbReference>
<dbReference type="NCBIfam" id="TIGR03086">
    <property type="entry name" value="TIGR03086 family metal-binding protein"/>
    <property type="match status" value="1"/>
</dbReference>
<reference evidence="2 3" key="1">
    <citation type="journal article" date="2016" name="Front. Microbiol.">
        <title>Comparative Genomics Analysis of Streptomyces Species Reveals Their Adaptation to the Marine Environment and Their Diversity at the Genomic Level.</title>
        <authorList>
            <person name="Tian X."/>
            <person name="Zhang Z."/>
            <person name="Yang T."/>
            <person name="Chen M."/>
            <person name="Li J."/>
            <person name="Chen F."/>
            <person name="Yang J."/>
            <person name="Li W."/>
            <person name="Zhang B."/>
            <person name="Zhang Z."/>
            <person name="Wu J."/>
            <person name="Zhang C."/>
            <person name="Long L."/>
            <person name="Xiao J."/>
        </authorList>
    </citation>
    <scope>NUCLEOTIDE SEQUENCE [LARGE SCALE GENOMIC DNA]</scope>
    <source>
        <strain evidence="2 3">SCSIO 10390</strain>
    </source>
</reference>
<evidence type="ECO:0000313" key="3">
    <source>
        <dbReference type="Proteomes" id="UP000176087"/>
    </source>
</evidence>
<dbReference type="EMBL" id="LJGT01000037">
    <property type="protein sequence ID" value="OEU92257.1"/>
    <property type="molecule type" value="Genomic_DNA"/>
</dbReference>
<dbReference type="Pfam" id="PF11716">
    <property type="entry name" value="MDMPI_N"/>
    <property type="match status" value="1"/>
</dbReference>
<dbReference type="Proteomes" id="UP000176087">
    <property type="component" value="Unassembled WGS sequence"/>
</dbReference>
<dbReference type="STRING" id="933944.AN215_05475"/>
<dbReference type="RefSeq" id="WP_070010316.1">
    <property type="nucleotide sequence ID" value="NZ_LJGS01000038.1"/>
</dbReference>
<proteinExistence type="predicted"/>
<name>A0A1E7JTQ6_9ACTN</name>
<dbReference type="SUPFAM" id="SSF109854">
    <property type="entry name" value="DinB/YfiT-like putative metalloenzymes"/>
    <property type="match status" value="1"/>
</dbReference>
<dbReference type="PATRIC" id="fig|933944.5.peg.1554"/>
<protein>
    <recommendedName>
        <fullName evidence="1">Mycothiol-dependent maleylpyruvate isomerase metal-binding domain-containing protein</fullName>
    </recommendedName>
</protein>